<dbReference type="HOGENOM" id="CLU_088365_0_3_3"/>
<evidence type="ECO:0000259" key="1">
    <source>
        <dbReference type="Pfam" id="PF06172"/>
    </source>
</evidence>
<dbReference type="GeneID" id="77289339"/>
<evidence type="ECO:0000313" key="3">
    <source>
        <dbReference type="Proteomes" id="UP000027395"/>
    </source>
</evidence>
<dbReference type="Gene3D" id="2.60.120.10">
    <property type="entry name" value="Jelly Rolls"/>
    <property type="match status" value="1"/>
</dbReference>
<proteinExistence type="predicted"/>
<dbReference type="CDD" id="cd06121">
    <property type="entry name" value="cupin_YML079wp"/>
    <property type="match status" value="1"/>
</dbReference>
<dbReference type="PANTHER" id="PTHR33387">
    <property type="entry name" value="RMLC-LIKE JELLY ROLL FOLD PROTEIN"/>
    <property type="match status" value="1"/>
</dbReference>
<dbReference type="InterPro" id="IPR014710">
    <property type="entry name" value="RmlC-like_jellyroll"/>
</dbReference>
<dbReference type="STRING" id="388467.A19Y_2129"/>
<dbReference type="InterPro" id="IPR009327">
    <property type="entry name" value="Cupin_DUF985"/>
</dbReference>
<keyword evidence="3" id="KW-1185">Reference proteome</keyword>
<dbReference type="PATRIC" id="fig|388467.6.peg.2076"/>
<dbReference type="eggNOG" id="COG3542">
    <property type="taxonomic scope" value="Bacteria"/>
</dbReference>
<dbReference type="InterPro" id="IPR039935">
    <property type="entry name" value="YML079W-like"/>
</dbReference>
<sequence>MISVEELIEKYQLIPHPEGGYFRETYRSEGVIYQNALPEHFKGDRNYCTGIYFLLPQGTKSCLHRIQSDEMWHFYLGGSMTLILMHEDYGVQNIILGSNILAGEQVQFVVPAGWWFGGYPNSESSYSFVGCTVAPGFDFADFQLANRYELLQKFPGSTDIILTLTPDLELII</sequence>
<feature type="domain" description="DUF985" evidence="1">
    <location>
        <begin position="5"/>
        <end position="145"/>
    </location>
</feature>
<dbReference type="SUPFAM" id="SSF51182">
    <property type="entry name" value="RmlC-like cupins"/>
    <property type="match status" value="1"/>
</dbReference>
<accession>A0A073CHB5</accession>
<dbReference type="RefSeq" id="WP_026796032.1">
    <property type="nucleotide sequence ID" value="NZ_CM002803.1"/>
</dbReference>
<dbReference type="InterPro" id="IPR011051">
    <property type="entry name" value="RmlC_Cupin_sf"/>
</dbReference>
<dbReference type="EMBL" id="CM002803">
    <property type="protein sequence ID" value="KEI67093.1"/>
    <property type="molecule type" value="Genomic_DNA"/>
</dbReference>
<dbReference type="AlphaFoldDB" id="A0A073CHB5"/>
<dbReference type="PANTHER" id="PTHR33387:SF3">
    <property type="entry name" value="DUF985 DOMAIN-CONTAINING PROTEIN"/>
    <property type="match status" value="1"/>
</dbReference>
<gene>
    <name evidence="2" type="ORF">A19Y_2129</name>
</gene>
<reference evidence="2 3" key="1">
    <citation type="journal article" date="2014" name="Appl. Environ. Microbiol.">
        <title>Elucidation of insertion elements encoded on plasmids and in vitro construction of shuttle vectors from the toxic cyanobacterium Planktothrix.</title>
        <authorList>
            <person name="Christiansen G."/>
            <person name="Goesmann A."/>
            <person name="Kurmayer R."/>
        </authorList>
    </citation>
    <scope>NUCLEOTIDE SEQUENCE [LARGE SCALE GENOMIC DNA]</scope>
    <source>
        <strain evidence="2 3">NIVA-CYA 126/8</strain>
    </source>
</reference>
<dbReference type="Pfam" id="PF06172">
    <property type="entry name" value="Cupin_5"/>
    <property type="match status" value="1"/>
</dbReference>
<protein>
    <recommendedName>
        <fullName evidence="1">DUF985 domain-containing protein</fullName>
    </recommendedName>
</protein>
<dbReference type="Proteomes" id="UP000027395">
    <property type="component" value="Chromosome"/>
</dbReference>
<evidence type="ECO:0000313" key="2">
    <source>
        <dbReference type="EMBL" id="KEI67093.1"/>
    </source>
</evidence>
<name>A0A073CHB5_PLAA1</name>
<organism evidence="2 3">
    <name type="scientific">Planktothrix agardhii (strain NIVA-CYA 126/8)</name>
    <dbReference type="NCBI Taxonomy" id="388467"/>
    <lineage>
        <taxon>Bacteria</taxon>
        <taxon>Bacillati</taxon>
        <taxon>Cyanobacteriota</taxon>
        <taxon>Cyanophyceae</taxon>
        <taxon>Oscillatoriophycideae</taxon>
        <taxon>Oscillatoriales</taxon>
        <taxon>Microcoleaceae</taxon>
        <taxon>Planktothrix</taxon>
    </lineage>
</organism>